<reference evidence="3" key="1">
    <citation type="submission" date="2023-03" db="EMBL/GenBank/DDBJ databases">
        <title>Massive genome expansion in bonnet fungi (Mycena s.s.) driven by repeated elements and novel gene families across ecological guilds.</title>
        <authorList>
            <consortium name="Lawrence Berkeley National Laboratory"/>
            <person name="Harder C.B."/>
            <person name="Miyauchi S."/>
            <person name="Viragh M."/>
            <person name="Kuo A."/>
            <person name="Thoen E."/>
            <person name="Andreopoulos B."/>
            <person name="Lu D."/>
            <person name="Skrede I."/>
            <person name="Drula E."/>
            <person name="Henrissat B."/>
            <person name="Morin E."/>
            <person name="Kohler A."/>
            <person name="Barry K."/>
            <person name="LaButti K."/>
            <person name="Morin E."/>
            <person name="Salamov A."/>
            <person name="Lipzen A."/>
            <person name="Mereny Z."/>
            <person name="Hegedus B."/>
            <person name="Baldrian P."/>
            <person name="Stursova M."/>
            <person name="Weitz H."/>
            <person name="Taylor A."/>
            <person name="Grigoriev I.V."/>
            <person name="Nagy L.G."/>
            <person name="Martin F."/>
            <person name="Kauserud H."/>
        </authorList>
    </citation>
    <scope>NUCLEOTIDE SEQUENCE</scope>
    <source>
        <strain evidence="3">CBHHK182m</strain>
    </source>
</reference>
<keyword evidence="2" id="KW-0812">Transmembrane</keyword>
<name>A0AAD7MGA3_9AGAR</name>
<feature type="transmembrane region" description="Helical" evidence="2">
    <location>
        <begin position="35"/>
        <end position="54"/>
    </location>
</feature>
<gene>
    <name evidence="3" type="ORF">B0H16DRAFT_1741364</name>
</gene>
<proteinExistence type="predicted"/>
<evidence type="ECO:0000313" key="4">
    <source>
        <dbReference type="Proteomes" id="UP001215598"/>
    </source>
</evidence>
<feature type="compositionally biased region" description="Basic and acidic residues" evidence="1">
    <location>
        <begin position="108"/>
        <end position="119"/>
    </location>
</feature>
<dbReference type="EMBL" id="JARKIB010000294">
    <property type="protein sequence ID" value="KAJ7716275.1"/>
    <property type="molecule type" value="Genomic_DNA"/>
</dbReference>
<dbReference type="AlphaFoldDB" id="A0AAD7MGA3"/>
<dbReference type="Proteomes" id="UP001215598">
    <property type="component" value="Unassembled WGS sequence"/>
</dbReference>
<feature type="region of interest" description="Disordered" evidence="1">
    <location>
        <begin position="141"/>
        <end position="169"/>
    </location>
</feature>
<keyword evidence="4" id="KW-1185">Reference proteome</keyword>
<comment type="caution">
    <text evidence="3">The sequence shown here is derived from an EMBL/GenBank/DDBJ whole genome shotgun (WGS) entry which is preliminary data.</text>
</comment>
<feature type="compositionally biased region" description="Acidic residues" evidence="1">
    <location>
        <begin position="144"/>
        <end position="157"/>
    </location>
</feature>
<keyword evidence="2" id="KW-0472">Membrane</keyword>
<organism evidence="3 4">
    <name type="scientific">Mycena metata</name>
    <dbReference type="NCBI Taxonomy" id="1033252"/>
    <lineage>
        <taxon>Eukaryota</taxon>
        <taxon>Fungi</taxon>
        <taxon>Dikarya</taxon>
        <taxon>Basidiomycota</taxon>
        <taxon>Agaricomycotina</taxon>
        <taxon>Agaricomycetes</taxon>
        <taxon>Agaricomycetidae</taxon>
        <taxon>Agaricales</taxon>
        <taxon>Marasmiineae</taxon>
        <taxon>Mycenaceae</taxon>
        <taxon>Mycena</taxon>
    </lineage>
</organism>
<evidence type="ECO:0000313" key="3">
    <source>
        <dbReference type="EMBL" id="KAJ7716275.1"/>
    </source>
</evidence>
<evidence type="ECO:0000256" key="2">
    <source>
        <dbReference type="SAM" id="Phobius"/>
    </source>
</evidence>
<evidence type="ECO:0008006" key="5">
    <source>
        <dbReference type="Google" id="ProtNLM"/>
    </source>
</evidence>
<feature type="region of interest" description="Disordered" evidence="1">
    <location>
        <begin position="105"/>
        <end position="127"/>
    </location>
</feature>
<protein>
    <recommendedName>
        <fullName evidence="5">Transmembrane protein</fullName>
    </recommendedName>
</protein>
<accession>A0AAD7MGA3</accession>
<keyword evidence="2" id="KW-1133">Transmembrane helix</keyword>
<sequence>MPTPRQRNSPPLDESDPKSVARYKMVFLLHLQLPVRHFVLFFLTFLILAWRNAAMRNRKTRERMARVRAAQALDPTHIKEQHLEAKRAAQKRYRDKNRTLLARKARDRRNGRACREESARQIAKRRATQEDTLLENAIVNLEPENGEGLDFDSDSDDSTYAGSDDNKDA</sequence>
<evidence type="ECO:0000256" key="1">
    <source>
        <dbReference type="SAM" id="MobiDB-lite"/>
    </source>
</evidence>